<dbReference type="Pfam" id="PF17765">
    <property type="entry name" value="MLTR_LBD"/>
    <property type="match status" value="1"/>
</dbReference>
<evidence type="ECO:0000313" key="3">
    <source>
        <dbReference type="EMBL" id="SDT38339.1"/>
    </source>
</evidence>
<feature type="region of interest" description="Disordered" evidence="1">
    <location>
        <begin position="1"/>
        <end position="27"/>
    </location>
</feature>
<dbReference type="Proteomes" id="UP000198688">
    <property type="component" value="Chromosome I"/>
</dbReference>
<dbReference type="SMART" id="SM00530">
    <property type="entry name" value="HTH_XRE"/>
    <property type="match status" value="1"/>
</dbReference>
<dbReference type="EMBL" id="LT629758">
    <property type="protein sequence ID" value="SDT38339.1"/>
    <property type="molecule type" value="Genomic_DNA"/>
</dbReference>
<dbReference type="Gene3D" id="3.30.450.180">
    <property type="match status" value="1"/>
</dbReference>
<accession>A0A1H1ZXK8</accession>
<keyword evidence="4" id="KW-1185">Reference proteome</keyword>
<proteinExistence type="predicted"/>
<evidence type="ECO:0000313" key="4">
    <source>
        <dbReference type="Proteomes" id="UP000198688"/>
    </source>
</evidence>
<dbReference type="PANTHER" id="PTHR35010">
    <property type="entry name" value="BLL4672 PROTEIN-RELATED"/>
    <property type="match status" value="1"/>
</dbReference>
<dbReference type="InterPro" id="IPR001387">
    <property type="entry name" value="Cro/C1-type_HTH"/>
</dbReference>
<organism evidence="3 4">
    <name type="scientific">Actinoplanes derwentensis</name>
    <dbReference type="NCBI Taxonomy" id="113562"/>
    <lineage>
        <taxon>Bacteria</taxon>
        <taxon>Bacillati</taxon>
        <taxon>Actinomycetota</taxon>
        <taxon>Actinomycetes</taxon>
        <taxon>Micromonosporales</taxon>
        <taxon>Micromonosporaceae</taxon>
        <taxon>Actinoplanes</taxon>
    </lineage>
</organism>
<dbReference type="Gene3D" id="1.10.260.40">
    <property type="entry name" value="lambda repressor-like DNA-binding domains"/>
    <property type="match status" value="1"/>
</dbReference>
<name>A0A1H1ZXK8_9ACTN</name>
<dbReference type="SUPFAM" id="SSF47413">
    <property type="entry name" value="lambda repressor-like DNA-binding domains"/>
    <property type="match status" value="1"/>
</dbReference>
<dbReference type="PANTHER" id="PTHR35010:SF2">
    <property type="entry name" value="BLL4672 PROTEIN"/>
    <property type="match status" value="1"/>
</dbReference>
<feature type="domain" description="HTH cro/C1-type" evidence="2">
    <location>
        <begin position="31"/>
        <end position="82"/>
    </location>
</feature>
<dbReference type="AlphaFoldDB" id="A0A1H1ZXK8"/>
<evidence type="ECO:0000259" key="2">
    <source>
        <dbReference type="PROSITE" id="PS50943"/>
    </source>
</evidence>
<dbReference type="Pfam" id="PF13560">
    <property type="entry name" value="HTH_31"/>
    <property type="match status" value="1"/>
</dbReference>
<sequence>MSGSPELGRALRSWRDRTTHQEAGLPSSGVRRAAGLRREELAQLAGLSVDYVVRLEQGRSTSPSVQVLAALARALRLSPAEHEHLHVLAGQAPPGRGQITAHIPPGVHRLLDQLDGVALTVCDAAWNVILWNPLSAALTGDLSALGGRERNIAWRSFTAVPSRIRHTPELSAAFQTAMVTDLRAAAARYPADPGLRALVTDLRMASDDFTRLWDSGAVGVHESNQKTVRHPEVGTFVVDCDLLTVPGSDVRIVAYSAAPGSDAADRLRLLNVIGVQGLSGKSAMPATSAMPSTMRRAAGVAHDGGETPGGVPRGSWALDGETVPF</sequence>
<dbReference type="CDD" id="cd00093">
    <property type="entry name" value="HTH_XRE"/>
    <property type="match status" value="1"/>
</dbReference>
<reference evidence="3 4" key="1">
    <citation type="submission" date="2016-10" db="EMBL/GenBank/DDBJ databases">
        <authorList>
            <person name="de Groot N.N."/>
        </authorList>
    </citation>
    <scope>NUCLEOTIDE SEQUENCE [LARGE SCALE GENOMIC DNA]</scope>
    <source>
        <strain evidence="3 4">DSM 43941</strain>
    </source>
</reference>
<dbReference type="PROSITE" id="PS50943">
    <property type="entry name" value="HTH_CROC1"/>
    <property type="match status" value="1"/>
</dbReference>
<dbReference type="RefSeq" id="WP_092557232.1">
    <property type="nucleotide sequence ID" value="NZ_BOMJ01000010.1"/>
</dbReference>
<dbReference type="InterPro" id="IPR041413">
    <property type="entry name" value="MLTR_LBD"/>
</dbReference>
<evidence type="ECO:0000256" key="1">
    <source>
        <dbReference type="SAM" id="MobiDB-lite"/>
    </source>
</evidence>
<dbReference type="OrthoDB" id="3608749at2"/>
<dbReference type="InterPro" id="IPR010982">
    <property type="entry name" value="Lambda_DNA-bd_dom_sf"/>
</dbReference>
<dbReference type="STRING" id="113562.SAMN04489716_3548"/>
<dbReference type="GO" id="GO:0003677">
    <property type="term" value="F:DNA binding"/>
    <property type="evidence" value="ECO:0007669"/>
    <property type="project" value="InterPro"/>
</dbReference>
<gene>
    <name evidence="3" type="ORF">SAMN04489716_3548</name>
</gene>
<protein>
    <submittedName>
        <fullName evidence="3">Helix-turn-helix domain-containing protein</fullName>
    </submittedName>
</protein>